<dbReference type="InterPro" id="IPR045794">
    <property type="entry name" value="Trypco1"/>
</dbReference>
<sequence>MTETRIVPLVLPDGTEILAEVAVAGTGGDARAAGALSLEDIRGQIATIGAFFADTVKRSLPDPPDRFGIDFGLKLAVESKGLVSVLAKASGEATVTVRLEWDRAEVTDGDPHA</sequence>
<dbReference type="NCBIfam" id="NF041216">
    <property type="entry name" value="CU044_2847_fam"/>
    <property type="match status" value="1"/>
</dbReference>
<name>A0AAE3W8G1_9ACTN</name>
<dbReference type="AlphaFoldDB" id="A0AAE3W8G1"/>
<evidence type="ECO:0000259" key="1">
    <source>
        <dbReference type="Pfam" id="PF19493"/>
    </source>
</evidence>
<gene>
    <name evidence="2" type="ORF">J2S42_007879</name>
</gene>
<dbReference type="EMBL" id="JAUSUZ010000001">
    <property type="protein sequence ID" value="MDQ0371210.1"/>
    <property type="molecule type" value="Genomic_DNA"/>
</dbReference>
<evidence type="ECO:0000313" key="2">
    <source>
        <dbReference type="EMBL" id="MDQ0371210.1"/>
    </source>
</evidence>
<protein>
    <recommendedName>
        <fullName evidence="1">Trypsin-co-occurring domain-containing protein</fullName>
    </recommendedName>
</protein>
<reference evidence="2 3" key="1">
    <citation type="submission" date="2023-07" db="EMBL/GenBank/DDBJ databases">
        <title>Sequencing the genomes of 1000 actinobacteria strains.</title>
        <authorList>
            <person name="Klenk H.-P."/>
        </authorList>
    </citation>
    <scope>NUCLEOTIDE SEQUENCE [LARGE SCALE GENOMIC DNA]</scope>
    <source>
        <strain evidence="2 3">DSM 44709</strain>
    </source>
</reference>
<organism evidence="2 3">
    <name type="scientific">Catenuloplanes indicus</name>
    <dbReference type="NCBI Taxonomy" id="137267"/>
    <lineage>
        <taxon>Bacteria</taxon>
        <taxon>Bacillati</taxon>
        <taxon>Actinomycetota</taxon>
        <taxon>Actinomycetes</taxon>
        <taxon>Micromonosporales</taxon>
        <taxon>Micromonosporaceae</taxon>
        <taxon>Catenuloplanes</taxon>
    </lineage>
</organism>
<evidence type="ECO:0000313" key="3">
    <source>
        <dbReference type="Proteomes" id="UP001240236"/>
    </source>
</evidence>
<keyword evidence="3" id="KW-1185">Reference proteome</keyword>
<dbReference type="Proteomes" id="UP001240236">
    <property type="component" value="Unassembled WGS sequence"/>
</dbReference>
<proteinExistence type="predicted"/>
<dbReference type="RefSeq" id="WP_307247802.1">
    <property type="nucleotide sequence ID" value="NZ_JAUSUZ010000001.1"/>
</dbReference>
<dbReference type="Pfam" id="PF19493">
    <property type="entry name" value="Trypco1"/>
    <property type="match status" value="1"/>
</dbReference>
<comment type="caution">
    <text evidence="2">The sequence shown here is derived from an EMBL/GenBank/DDBJ whole genome shotgun (WGS) entry which is preliminary data.</text>
</comment>
<feature type="domain" description="Trypsin-co-occurring" evidence="1">
    <location>
        <begin position="11"/>
        <end position="103"/>
    </location>
</feature>
<accession>A0AAE3W8G1</accession>